<evidence type="ECO:0000313" key="3">
    <source>
        <dbReference type="EMBL" id="SCQ81632.1"/>
    </source>
</evidence>
<dbReference type="Pfam" id="PF13155">
    <property type="entry name" value="Toprim_2"/>
    <property type="match status" value="1"/>
</dbReference>
<dbReference type="Pfam" id="PF08275">
    <property type="entry name" value="DNAG_N"/>
    <property type="match status" value="1"/>
</dbReference>
<feature type="domain" description="Toprim" evidence="2">
    <location>
        <begin position="77"/>
        <end position="157"/>
    </location>
</feature>
<dbReference type="Gene3D" id="3.40.1360.10">
    <property type="match status" value="1"/>
</dbReference>
<dbReference type="SUPFAM" id="SSF56731">
    <property type="entry name" value="DNA primase core"/>
    <property type="match status" value="1"/>
</dbReference>
<dbReference type="InterPro" id="IPR006171">
    <property type="entry name" value="TOPRIM_dom"/>
</dbReference>
<dbReference type="PANTHER" id="PTHR30313">
    <property type="entry name" value="DNA PRIMASE"/>
    <property type="match status" value="1"/>
</dbReference>
<dbReference type="GO" id="GO:0005737">
    <property type="term" value="C:cytoplasm"/>
    <property type="evidence" value="ECO:0007669"/>
    <property type="project" value="TreeGrafter"/>
</dbReference>
<accession>A0A509MGB4</accession>
<gene>
    <name evidence="3" type="ORF">PFR_JS23_1991</name>
</gene>
<evidence type="ECO:0000256" key="1">
    <source>
        <dbReference type="SAM" id="MobiDB-lite"/>
    </source>
</evidence>
<dbReference type="Proteomes" id="UP000250080">
    <property type="component" value="Chromosome I"/>
</dbReference>
<proteinExistence type="predicted"/>
<evidence type="ECO:0000313" key="4">
    <source>
        <dbReference type="Proteomes" id="UP000250080"/>
    </source>
</evidence>
<name>A0A509MGB4_9ACTN</name>
<organism evidence="3 4">
    <name type="scientific">Propionibacterium freudenreichii</name>
    <dbReference type="NCBI Taxonomy" id="1744"/>
    <lineage>
        <taxon>Bacteria</taxon>
        <taxon>Bacillati</taxon>
        <taxon>Actinomycetota</taxon>
        <taxon>Actinomycetes</taxon>
        <taxon>Propionibacteriales</taxon>
        <taxon>Propionibacteriaceae</taxon>
        <taxon>Propionibacterium</taxon>
    </lineage>
</organism>
<dbReference type="PANTHER" id="PTHR30313:SF2">
    <property type="entry name" value="DNA PRIMASE"/>
    <property type="match status" value="1"/>
</dbReference>
<dbReference type="Gene3D" id="3.90.980.10">
    <property type="entry name" value="DNA primase, catalytic core, N-terminal domain"/>
    <property type="match status" value="1"/>
</dbReference>
<dbReference type="GO" id="GO:0006269">
    <property type="term" value="P:DNA replication, synthesis of primer"/>
    <property type="evidence" value="ECO:0007669"/>
    <property type="project" value="TreeGrafter"/>
</dbReference>
<dbReference type="InterPro" id="IPR037068">
    <property type="entry name" value="DNA_primase_core_N_sf"/>
</dbReference>
<dbReference type="PROSITE" id="PS50880">
    <property type="entry name" value="TOPRIM"/>
    <property type="match status" value="1"/>
</dbReference>
<dbReference type="AlphaFoldDB" id="A0A509MGB4"/>
<sequence length="287" mass="30348">MLTAGLVKPASTGRLIDRFRDRLTLPITDQDGHILGFVARANPTIPADQAGPKYLNTPTTPIYSKGDQFYGHPTATSTPVIVEGPLDAIAITLATAGRYTGLAPLGTSLTDQQAALLADQERVVLATDNDTAGNTAANKDHFKLAVHRTDTLRAELPQGSDPAELLITHGPAALTQSLHNATPTIDRIVSYANDDAAVDLALSAIAAAHPSAWQSGLEELSEQTKLPQEQLQARLVPLVEAWNDDPREAAAGAAPQQRGPFQRAATSARPGHGGEVPQSRRTAAPHR</sequence>
<dbReference type="CDD" id="cd03364">
    <property type="entry name" value="TOPRIM_DnaG_primases"/>
    <property type="match status" value="1"/>
</dbReference>
<reference evidence="3 4" key="1">
    <citation type="submission" date="2016-09" db="EMBL/GenBank/DDBJ databases">
        <authorList>
            <person name="Laine KS P."/>
        </authorList>
    </citation>
    <scope>NUCLEOTIDE SEQUENCE [LARGE SCALE GENOMIC DNA]</scope>
    <source>
        <strain evidence="3">PFRJS-23</strain>
    </source>
</reference>
<feature type="compositionally biased region" description="Low complexity" evidence="1">
    <location>
        <begin position="249"/>
        <end position="259"/>
    </location>
</feature>
<dbReference type="InterPro" id="IPR034151">
    <property type="entry name" value="TOPRIM_DnaG_bac"/>
</dbReference>
<dbReference type="SMART" id="SM00493">
    <property type="entry name" value="TOPRIM"/>
    <property type="match status" value="1"/>
</dbReference>
<protein>
    <submittedName>
        <fullName evidence="3">DNA primase</fullName>
    </submittedName>
</protein>
<dbReference type="InterPro" id="IPR050219">
    <property type="entry name" value="DnaG_primase"/>
</dbReference>
<dbReference type="EMBL" id="LT618793">
    <property type="protein sequence ID" value="SCQ81632.1"/>
    <property type="molecule type" value="Genomic_DNA"/>
</dbReference>
<feature type="region of interest" description="Disordered" evidence="1">
    <location>
        <begin position="246"/>
        <end position="287"/>
    </location>
</feature>
<evidence type="ECO:0000259" key="2">
    <source>
        <dbReference type="PROSITE" id="PS50880"/>
    </source>
</evidence>
<dbReference type="InterPro" id="IPR013264">
    <property type="entry name" value="DNAG_N"/>
</dbReference>